<sequence length="202" mass="21159">MSQSSQPRAESASASTAPTLPPNISIYTGAAKPQLLSATLFTRLATTALEPSKLSAALREGGDSNGSGAVGSYCHQHHTAVLIFDGAASSTAGEKDSSQEEEEAAQDRHHEHFRDICLRLKDADIGVQYGRCVFDAGSAIAAGFQLDQLKSGDIMVVDLQQIEDDEDDSGDDKDKKGASDDEDDDSDIDLAALGDVVSGSLS</sequence>
<name>A0A136IR93_9PEZI</name>
<feature type="compositionally biased region" description="Acidic residues" evidence="1">
    <location>
        <begin position="161"/>
        <end position="171"/>
    </location>
</feature>
<dbReference type="Proteomes" id="UP000070501">
    <property type="component" value="Unassembled WGS sequence"/>
</dbReference>
<dbReference type="InParanoid" id="A0A136IR93"/>
<evidence type="ECO:0000313" key="2">
    <source>
        <dbReference type="EMBL" id="KXJ87461.1"/>
    </source>
</evidence>
<keyword evidence="3" id="KW-1185">Reference proteome</keyword>
<feature type="compositionally biased region" description="Polar residues" evidence="1">
    <location>
        <begin position="1"/>
        <end position="18"/>
    </location>
</feature>
<evidence type="ECO:0000313" key="3">
    <source>
        <dbReference type="Proteomes" id="UP000070501"/>
    </source>
</evidence>
<feature type="region of interest" description="Disordered" evidence="1">
    <location>
        <begin position="89"/>
        <end position="108"/>
    </location>
</feature>
<dbReference type="AlphaFoldDB" id="A0A136IR93"/>
<feature type="region of interest" description="Disordered" evidence="1">
    <location>
        <begin position="1"/>
        <end position="23"/>
    </location>
</feature>
<protein>
    <submittedName>
        <fullName evidence="2">Uncharacterized protein</fullName>
    </submittedName>
</protein>
<gene>
    <name evidence="2" type="ORF">Micbo1qcDRAFT_236359</name>
</gene>
<feature type="region of interest" description="Disordered" evidence="1">
    <location>
        <begin position="161"/>
        <end position="202"/>
    </location>
</feature>
<organism evidence="2 3">
    <name type="scientific">Microdochium bolleyi</name>
    <dbReference type="NCBI Taxonomy" id="196109"/>
    <lineage>
        <taxon>Eukaryota</taxon>
        <taxon>Fungi</taxon>
        <taxon>Dikarya</taxon>
        <taxon>Ascomycota</taxon>
        <taxon>Pezizomycotina</taxon>
        <taxon>Sordariomycetes</taxon>
        <taxon>Xylariomycetidae</taxon>
        <taxon>Xylariales</taxon>
        <taxon>Microdochiaceae</taxon>
        <taxon>Microdochium</taxon>
    </lineage>
</organism>
<evidence type="ECO:0000256" key="1">
    <source>
        <dbReference type="SAM" id="MobiDB-lite"/>
    </source>
</evidence>
<dbReference type="EMBL" id="KQ964262">
    <property type="protein sequence ID" value="KXJ87461.1"/>
    <property type="molecule type" value="Genomic_DNA"/>
</dbReference>
<accession>A0A136IR93</accession>
<reference evidence="3" key="1">
    <citation type="submission" date="2016-02" db="EMBL/GenBank/DDBJ databases">
        <title>Draft genome sequence of Microdochium bolleyi, a fungal endophyte of beachgrass.</title>
        <authorList>
            <consortium name="DOE Joint Genome Institute"/>
            <person name="David A.S."/>
            <person name="May G."/>
            <person name="Haridas S."/>
            <person name="Lim J."/>
            <person name="Wang M."/>
            <person name="Labutti K."/>
            <person name="Lipzen A."/>
            <person name="Barry K."/>
            <person name="Grigoriev I.V."/>
        </authorList>
    </citation>
    <scope>NUCLEOTIDE SEQUENCE [LARGE SCALE GENOMIC DNA]</scope>
    <source>
        <strain evidence="3">J235TASD1</strain>
    </source>
</reference>
<proteinExistence type="predicted"/>
<dbReference type="OrthoDB" id="5280080at2759"/>